<evidence type="ECO:0000313" key="9">
    <source>
        <dbReference type="Proteomes" id="UP000295411"/>
    </source>
</evidence>
<evidence type="ECO:0000256" key="3">
    <source>
        <dbReference type="ARBA" id="ARBA00023082"/>
    </source>
</evidence>
<dbReference type="InterPro" id="IPR013325">
    <property type="entry name" value="RNA_pol_sigma_r2"/>
</dbReference>
<dbReference type="SUPFAM" id="SSF88946">
    <property type="entry name" value="Sigma2 domain of RNA polymerase sigma factors"/>
    <property type="match status" value="1"/>
</dbReference>
<feature type="domain" description="RNA polymerase sigma-70 region 2" evidence="6">
    <location>
        <begin position="19"/>
        <end position="86"/>
    </location>
</feature>
<dbReference type="OrthoDB" id="9811152at2"/>
<keyword evidence="9" id="KW-1185">Reference proteome</keyword>
<organism evidence="8 9">
    <name type="scientific">Arthrobacter crusticola</name>
    <dbReference type="NCBI Taxonomy" id="2547960"/>
    <lineage>
        <taxon>Bacteria</taxon>
        <taxon>Bacillati</taxon>
        <taxon>Actinomycetota</taxon>
        <taxon>Actinomycetes</taxon>
        <taxon>Micrococcales</taxon>
        <taxon>Micrococcaceae</taxon>
        <taxon>Arthrobacter</taxon>
    </lineage>
</organism>
<evidence type="ECO:0000256" key="5">
    <source>
        <dbReference type="ARBA" id="ARBA00023163"/>
    </source>
</evidence>
<protein>
    <submittedName>
        <fullName evidence="8">Sigma-70 family RNA polymerase sigma factor</fullName>
    </submittedName>
</protein>
<dbReference type="InterPro" id="IPR036388">
    <property type="entry name" value="WH-like_DNA-bd_sf"/>
</dbReference>
<keyword evidence="5" id="KW-0804">Transcription</keyword>
<keyword evidence="3" id="KW-0731">Sigma factor</keyword>
<keyword evidence="4" id="KW-0238">DNA-binding</keyword>
<evidence type="ECO:0000256" key="2">
    <source>
        <dbReference type="ARBA" id="ARBA00023015"/>
    </source>
</evidence>
<dbReference type="GO" id="GO:0003677">
    <property type="term" value="F:DNA binding"/>
    <property type="evidence" value="ECO:0007669"/>
    <property type="project" value="UniProtKB-KW"/>
</dbReference>
<dbReference type="GO" id="GO:0006352">
    <property type="term" value="P:DNA-templated transcription initiation"/>
    <property type="evidence" value="ECO:0007669"/>
    <property type="project" value="InterPro"/>
</dbReference>
<reference evidence="8 9" key="1">
    <citation type="submission" date="2019-03" db="EMBL/GenBank/DDBJ databases">
        <title>Arthrobacter sp. nov., an bacterium isolated from biocrust in Mu Us Desert.</title>
        <authorList>
            <person name="Lixiong L."/>
        </authorList>
    </citation>
    <scope>NUCLEOTIDE SEQUENCE [LARGE SCALE GENOMIC DNA]</scope>
    <source>
        <strain evidence="8 9">SLN-3</strain>
    </source>
</reference>
<dbReference type="InterPro" id="IPR039425">
    <property type="entry name" value="RNA_pol_sigma-70-like"/>
</dbReference>
<name>A0A4R5TVX8_9MICC</name>
<dbReference type="PANTHER" id="PTHR43133">
    <property type="entry name" value="RNA POLYMERASE ECF-TYPE SIGMA FACTO"/>
    <property type="match status" value="1"/>
</dbReference>
<gene>
    <name evidence="8" type="ORF">E2F48_08115</name>
</gene>
<sequence length="184" mass="20672">MILRRRAPVDPGDEFIRALFREHGNAMLAYATRLTGDRAAAEDIVQETLIRAWKHEETLGNGKGSVRGWLLTVVRNIITDRIRARNARPLEVAENEMTVPLEPDHSASVVTTMVTMDALAQLSSDHRDVLRCVYLEGRTVGETAERLGIPPGTVKSRTYYALRTLRERFNDLGLNMEGVAHEHV</sequence>
<proteinExistence type="inferred from homology"/>
<dbReference type="RefSeq" id="WP_133403516.1">
    <property type="nucleotide sequence ID" value="NZ_SMTK01000003.1"/>
</dbReference>
<dbReference type="NCBIfam" id="TIGR02937">
    <property type="entry name" value="sigma70-ECF"/>
    <property type="match status" value="1"/>
</dbReference>
<comment type="caution">
    <text evidence="8">The sequence shown here is derived from an EMBL/GenBank/DDBJ whole genome shotgun (WGS) entry which is preliminary data.</text>
</comment>
<dbReference type="NCBIfam" id="NF007227">
    <property type="entry name" value="PRK09645.1"/>
    <property type="match status" value="1"/>
</dbReference>
<evidence type="ECO:0000259" key="6">
    <source>
        <dbReference type="Pfam" id="PF04542"/>
    </source>
</evidence>
<dbReference type="InterPro" id="IPR014284">
    <property type="entry name" value="RNA_pol_sigma-70_dom"/>
</dbReference>
<dbReference type="Proteomes" id="UP000295411">
    <property type="component" value="Unassembled WGS sequence"/>
</dbReference>
<accession>A0A4R5TVX8</accession>
<evidence type="ECO:0000313" key="8">
    <source>
        <dbReference type="EMBL" id="TDK25238.1"/>
    </source>
</evidence>
<dbReference type="EMBL" id="SMTK01000003">
    <property type="protein sequence ID" value="TDK25238.1"/>
    <property type="molecule type" value="Genomic_DNA"/>
</dbReference>
<dbReference type="Pfam" id="PF04545">
    <property type="entry name" value="Sigma70_r4"/>
    <property type="match status" value="1"/>
</dbReference>
<dbReference type="InterPro" id="IPR007630">
    <property type="entry name" value="RNA_pol_sigma70_r4"/>
</dbReference>
<keyword evidence="2" id="KW-0805">Transcription regulation</keyword>
<dbReference type="SUPFAM" id="SSF88659">
    <property type="entry name" value="Sigma3 and sigma4 domains of RNA polymerase sigma factors"/>
    <property type="match status" value="1"/>
</dbReference>
<comment type="similarity">
    <text evidence="1">Belongs to the sigma-70 factor family. ECF subfamily.</text>
</comment>
<dbReference type="InterPro" id="IPR007627">
    <property type="entry name" value="RNA_pol_sigma70_r2"/>
</dbReference>
<dbReference type="Gene3D" id="1.10.1740.10">
    <property type="match status" value="1"/>
</dbReference>
<dbReference type="AlphaFoldDB" id="A0A4R5TVX8"/>
<dbReference type="InterPro" id="IPR013324">
    <property type="entry name" value="RNA_pol_sigma_r3/r4-like"/>
</dbReference>
<dbReference type="PANTHER" id="PTHR43133:SF52">
    <property type="entry name" value="ECF RNA POLYMERASE SIGMA FACTOR SIGL"/>
    <property type="match status" value="1"/>
</dbReference>
<evidence type="ECO:0000256" key="4">
    <source>
        <dbReference type="ARBA" id="ARBA00023125"/>
    </source>
</evidence>
<evidence type="ECO:0000256" key="1">
    <source>
        <dbReference type="ARBA" id="ARBA00010641"/>
    </source>
</evidence>
<dbReference type="Gene3D" id="1.10.10.10">
    <property type="entry name" value="Winged helix-like DNA-binding domain superfamily/Winged helix DNA-binding domain"/>
    <property type="match status" value="1"/>
</dbReference>
<evidence type="ECO:0000259" key="7">
    <source>
        <dbReference type="Pfam" id="PF04545"/>
    </source>
</evidence>
<dbReference type="GO" id="GO:0016987">
    <property type="term" value="F:sigma factor activity"/>
    <property type="evidence" value="ECO:0007669"/>
    <property type="project" value="UniProtKB-KW"/>
</dbReference>
<dbReference type="CDD" id="cd06171">
    <property type="entry name" value="Sigma70_r4"/>
    <property type="match status" value="1"/>
</dbReference>
<feature type="domain" description="RNA polymerase sigma-70 region 4" evidence="7">
    <location>
        <begin position="118"/>
        <end position="167"/>
    </location>
</feature>
<dbReference type="Pfam" id="PF04542">
    <property type="entry name" value="Sigma70_r2"/>
    <property type="match status" value="1"/>
</dbReference>